<comment type="function">
    <text evidence="6">The RuvA-RuvB-RuvC complex processes Holliday junction (HJ) DNA during genetic recombination and DNA repair, while the RuvA-RuvB complex plays an important role in the rescue of blocked DNA replication forks via replication fork reversal (RFR). RuvA specifically binds to HJ cruciform DNA, conferring on it an open structure. The RuvB hexamer acts as an ATP-dependent pump, pulling dsDNA into and through the RuvAB complex. HJ branch migration allows RuvC to scan DNA until it finds its consensus sequence, where it cleaves and resolves the cruciform DNA.</text>
</comment>
<evidence type="ECO:0000256" key="1">
    <source>
        <dbReference type="ARBA" id="ARBA00022490"/>
    </source>
</evidence>
<dbReference type="GO" id="GO:0009379">
    <property type="term" value="C:Holliday junction helicase complex"/>
    <property type="evidence" value="ECO:0007669"/>
    <property type="project" value="InterPro"/>
</dbReference>
<comment type="subunit">
    <text evidence="6">Homotetramer. Forms an RuvA(8)-RuvB(12)-Holliday junction (HJ) complex. HJ DNA is sandwiched between 2 RuvA tetramers; dsDNA enters through RuvA and exits via RuvB. An RuvB hexamer assembles on each DNA strand where it exits the tetramer. Each RuvB hexamer is contacted by two RuvA subunits (via domain III) on 2 adjacent RuvB subunits; this complex drives branch migration. In the full resolvosome a probable DNA-RuvA(4)-RuvB(12)-RuvC(2) complex forms which resolves the HJ.</text>
</comment>
<dbReference type="GO" id="GO:0000400">
    <property type="term" value="F:four-way junction DNA binding"/>
    <property type="evidence" value="ECO:0007669"/>
    <property type="project" value="UniProtKB-UniRule"/>
</dbReference>
<dbReference type="EMBL" id="CP027569">
    <property type="protein sequence ID" value="AVO26422.1"/>
    <property type="molecule type" value="Genomic_DNA"/>
</dbReference>
<keyword evidence="2 6" id="KW-0227">DNA damage</keyword>
<dbReference type="CDD" id="cd14332">
    <property type="entry name" value="UBA_RuvA_C"/>
    <property type="match status" value="1"/>
</dbReference>
<dbReference type="GO" id="GO:0009378">
    <property type="term" value="F:four-way junction helicase activity"/>
    <property type="evidence" value="ECO:0007669"/>
    <property type="project" value="InterPro"/>
</dbReference>
<evidence type="ECO:0000256" key="5">
    <source>
        <dbReference type="ARBA" id="ARBA00023204"/>
    </source>
</evidence>
<keyword evidence="5 6" id="KW-0234">DNA repair</keyword>
<dbReference type="InterPro" id="IPR012340">
    <property type="entry name" value="NA-bd_OB-fold"/>
</dbReference>
<comment type="similarity">
    <text evidence="6">Belongs to the RuvA family.</text>
</comment>
<dbReference type="InterPro" id="IPR036267">
    <property type="entry name" value="RuvA_C_sf"/>
</dbReference>
<accession>A0A2S0M4Q1</accession>
<evidence type="ECO:0000256" key="2">
    <source>
        <dbReference type="ARBA" id="ARBA00022763"/>
    </source>
</evidence>
<dbReference type="SUPFAM" id="SSF47781">
    <property type="entry name" value="RuvA domain 2-like"/>
    <property type="match status" value="1"/>
</dbReference>
<dbReference type="Gene3D" id="1.10.150.20">
    <property type="entry name" value="5' to 3' exonuclease, C-terminal subdomain"/>
    <property type="match status" value="1"/>
</dbReference>
<dbReference type="Pfam" id="PF14520">
    <property type="entry name" value="HHH_5"/>
    <property type="match status" value="1"/>
</dbReference>
<dbReference type="InterPro" id="IPR011114">
    <property type="entry name" value="RuvA_C"/>
</dbReference>
<name>A0A2S0M4Q1_MEGEL</name>
<feature type="domain" description="Helix-hairpin-helix DNA-binding motif class 1" evidence="7">
    <location>
        <begin position="107"/>
        <end position="126"/>
    </location>
</feature>
<dbReference type="GO" id="GO:0006281">
    <property type="term" value="P:DNA repair"/>
    <property type="evidence" value="ECO:0007669"/>
    <property type="project" value="UniProtKB-UniRule"/>
</dbReference>
<dbReference type="SUPFAM" id="SSF50249">
    <property type="entry name" value="Nucleic acid-binding proteins"/>
    <property type="match status" value="1"/>
</dbReference>
<dbReference type="OrthoDB" id="5293449at2"/>
<dbReference type="GO" id="GO:0005737">
    <property type="term" value="C:cytoplasm"/>
    <property type="evidence" value="ECO:0007669"/>
    <property type="project" value="UniProtKB-SubCell"/>
</dbReference>
<sequence length="201" mass="21056">MIGYLKGVISHIFVNSCFIDVHGVGYRTYAPASTLDTLCVGQEAMLYTYMSVREDAIVLYGFATQDEYDLFMLLIGVNGVGPKVALGILSAGTADSFRLAVHQKDIKGLTKMPGIGKKTAERIVLELQDKIGPVAGGDAAAVEGGSSSAGLSGILAETLAALTSLGYSEQEVLPVAESHLVGCTTVEQLLKETLKALGSGR</sequence>
<dbReference type="SUPFAM" id="SSF46929">
    <property type="entry name" value="DNA helicase RuvA subunit, C-terminal domain"/>
    <property type="match status" value="1"/>
</dbReference>
<dbReference type="Pfam" id="PF07499">
    <property type="entry name" value="RuvA_C"/>
    <property type="match status" value="1"/>
</dbReference>
<keyword evidence="1 6" id="KW-0963">Cytoplasm</keyword>
<comment type="caution">
    <text evidence="6">Lacks conserved residue(s) required for the propagation of feature annotation.</text>
</comment>
<dbReference type="InterPro" id="IPR003583">
    <property type="entry name" value="Hlx-hairpin-Hlx_DNA-bd_motif"/>
</dbReference>
<dbReference type="InterPro" id="IPR010994">
    <property type="entry name" value="RuvA_2-like"/>
</dbReference>
<evidence type="ECO:0000256" key="4">
    <source>
        <dbReference type="ARBA" id="ARBA00023172"/>
    </source>
</evidence>
<dbReference type="InterPro" id="IPR000085">
    <property type="entry name" value="RuvA"/>
</dbReference>
<dbReference type="InterPro" id="IPR013849">
    <property type="entry name" value="DNA_helicase_Holl-junc_RuvA_I"/>
</dbReference>
<dbReference type="GO" id="GO:0048476">
    <property type="term" value="C:Holliday junction resolvase complex"/>
    <property type="evidence" value="ECO:0007669"/>
    <property type="project" value="UniProtKB-UniRule"/>
</dbReference>
<reference evidence="8 9" key="1">
    <citation type="journal article" date="2018" name="Genome Announc.">
        <title>Complete genomes of two Megasphaera elsdenii strains, NCIMB 702410 and ATCC 25940.</title>
        <authorList>
            <person name="Hatmaker E.A."/>
            <person name="O'Dell K."/>
            <person name="Riley L.A."/>
            <person name="Klingeman D.M."/>
            <person name="Guss A.M."/>
        </authorList>
    </citation>
    <scope>NUCLEOTIDE SEQUENCE [LARGE SCALE GENOMIC DNA]</scope>
    <source>
        <strain evidence="8 9">NCIMB702410</strain>
    </source>
</reference>
<dbReference type="Proteomes" id="UP000238358">
    <property type="component" value="Chromosome"/>
</dbReference>
<evidence type="ECO:0000256" key="6">
    <source>
        <dbReference type="HAMAP-Rule" id="MF_00031"/>
    </source>
</evidence>
<feature type="region of interest" description="Domain II" evidence="6">
    <location>
        <begin position="64"/>
        <end position="141"/>
    </location>
</feature>
<evidence type="ECO:0000259" key="7">
    <source>
        <dbReference type="SMART" id="SM00278"/>
    </source>
</evidence>
<feature type="region of interest" description="Domain III" evidence="6">
    <location>
        <begin position="152"/>
        <end position="201"/>
    </location>
</feature>
<dbReference type="HAMAP" id="MF_00031">
    <property type="entry name" value="DNA_HJ_migration_RuvA"/>
    <property type="match status" value="1"/>
</dbReference>
<dbReference type="GO" id="GO:0005524">
    <property type="term" value="F:ATP binding"/>
    <property type="evidence" value="ECO:0007669"/>
    <property type="project" value="InterPro"/>
</dbReference>
<keyword evidence="4 6" id="KW-0233">DNA recombination</keyword>
<dbReference type="Gene3D" id="2.40.50.140">
    <property type="entry name" value="Nucleic acid-binding proteins"/>
    <property type="match status" value="1"/>
</dbReference>
<dbReference type="NCBIfam" id="TIGR00084">
    <property type="entry name" value="ruvA"/>
    <property type="match status" value="1"/>
</dbReference>
<dbReference type="SMART" id="SM00278">
    <property type="entry name" value="HhH1"/>
    <property type="match status" value="2"/>
</dbReference>
<dbReference type="GO" id="GO:0006310">
    <property type="term" value="P:DNA recombination"/>
    <property type="evidence" value="ECO:0007669"/>
    <property type="project" value="UniProtKB-UniRule"/>
</dbReference>
<dbReference type="RefSeq" id="WP_027895559.1">
    <property type="nucleotide sequence ID" value="NZ_CP027569.1"/>
</dbReference>
<proteinExistence type="inferred from homology"/>
<evidence type="ECO:0000256" key="3">
    <source>
        <dbReference type="ARBA" id="ARBA00023125"/>
    </source>
</evidence>
<evidence type="ECO:0000313" key="8">
    <source>
        <dbReference type="EMBL" id="AVO26422.1"/>
    </source>
</evidence>
<feature type="domain" description="Helix-hairpin-helix DNA-binding motif class 1" evidence="7">
    <location>
        <begin position="72"/>
        <end position="91"/>
    </location>
</feature>
<organism evidence="8 9">
    <name type="scientific">Megasphaera elsdenii</name>
    <dbReference type="NCBI Taxonomy" id="907"/>
    <lineage>
        <taxon>Bacteria</taxon>
        <taxon>Bacillati</taxon>
        <taxon>Bacillota</taxon>
        <taxon>Negativicutes</taxon>
        <taxon>Veillonellales</taxon>
        <taxon>Veillonellaceae</taxon>
        <taxon>Megasphaera</taxon>
    </lineage>
</organism>
<dbReference type="Pfam" id="PF01330">
    <property type="entry name" value="RuvA_N"/>
    <property type="match status" value="1"/>
</dbReference>
<dbReference type="AlphaFoldDB" id="A0A2S0M4Q1"/>
<comment type="subcellular location">
    <subcellularLocation>
        <location evidence="6">Cytoplasm</location>
    </subcellularLocation>
</comment>
<comment type="domain">
    <text evidence="6">Has three domains with a flexible linker between the domains II and III and assumes an 'L' shape. Domain III is highly mobile and contacts RuvB.</text>
</comment>
<gene>
    <name evidence="6" type="primary">ruvA</name>
    <name evidence="8" type="ORF">C6Y28_01630</name>
</gene>
<evidence type="ECO:0000313" key="9">
    <source>
        <dbReference type="Proteomes" id="UP000238358"/>
    </source>
</evidence>
<protein>
    <recommendedName>
        <fullName evidence="6">Holliday junction branch migration complex subunit RuvA</fullName>
    </recommendedName>
</protein>
<keyword evidence="3 6" id="KW-0238">DNA-binding</keyword>